<gene>
    <name evidence="2" type="ORF">C1I91_16815</name>
</gene>
<feature type="signal peptide" evidence="1">
    <location>
        <begin position="1"/>
        <end position="20"/>
    </location>
</feature>
<dbReference type="PROSITE" id="PS51257">
    <property type="entry name" value="PROKAR_LIPOPROTEIN"/>
    <property type="match status" value="1"/>
</dbReference>
<proteinExistence type="predicted"/>
<accession>A0A3R5X2Y3</accession>
<evidence type="ECO:0008006" key="4">
    <source>
        <dbReference type="Google" id="ProtNLM"/>
    </source>
</evidence>
<keyword evidence="1" id="KW-0732">Signal</keyword>
<organism evidence="2 3">
    <name type="scientific">Clostridium manihotivorum</name>
    <dbReference type="NCBI Taxonomy" id="2320868"/>
    <lineage>
        <taxon>Bacteria</taxon>
        <taxon>Bacillati</taxon>
        <taxon>Bacillota</taxon>
        <taxon>Clostridia</taxon>
        <taxon>Eubacteriales</taxon>
        <taxon>Clostridiaceae</taxon>
        <taxon>Clostridium</taxon>
    </lineage>
</organism>
<evidence type="ECO:0000256" key="1">
    <source>
        <dbReference type="SAM" id="SignalP"/>
    </source>
</evidence>
<name>A0A3R5X2Y3_9CLOT</name>
<dbReference type="KEGG" id="cmah:C1I91_16815"/>
<protein>
    <recommendedName>
        <fullName evidence="4">Lipoprotein</fullName>
    </recommendedName>
</protein>
<dbReference type="EMBL" id="CP025746">
    <property type="protein sequence ID" value="QAA33164.1"/>
    <property type="molecule type" value="Genomic_DNA"/>
</dbReference>
<keyword evidence="3" id="KW-1185">Reference proteome</keyword>
<feature type="chain" id="PRO_5039496391" description="Lipoprotein" evidence="1">
    <location>
        <begin position="21"/>
        <end position="229"/>
    </location>
</feature>
<evidence type="ECO:0000313" key="3">
    <source>
        <dbReference type="Proteomes" id="UP000286268"/>
    </source>
</evidence>
<evidence type="ECO:0000313" key="2">
    <source>
        <dbReference type="EMBL" id="QAA33164.1"/>
    </source>
</evidence>
<dbReference type="RefSeq" id="WP_128213890.1">
    <property type="nucleotide sequence ID" value="NZ_CP025746.1"/>
</dbReference>
<dbReference type="Proteomes" id="UP000286268">
    <property type="component" value="Chromosome"/>
</dbReference>
<dbReference type="OrthoDB" id="2456338at2"/>
<sequence>MKKVLVILFMLVSLVFTGCSGDKSSTRKDKSVGTKDSAKKEENSNTIKFSKLTDREKMFLNAVSNSYFVFDYNVGKDFRYMVVWIDKYQLGKKVHSFLGQSTSLDADSKGIISVQVENDYKNIEHFIFSVSDGKSSSTGKLGGDKDIDLSKFSWIKTDNSFNQIKIENNEIVLGSICYISLSNQGSSLSQDFFNDPEKNIEEIKKYDTCYLVKCKFFKEQPDLRDMFKK</sequence>
<dbReference type="AlphaFoldDB" id="A0A3R5X2Y3"/>
<reference evidence="2 3" key="1">
    <citation type="submission" date="2018-01" db="EMBL/GenBank/DDBJ databases">
        <title>Genome Sequencing and Assembly of Anaerobacter polyendosporus strain CT4.</title>
        <authorList>
            <person name="Tachaapaikoon C."/>
            <person name="Sutheeworapong S."/>
            <person name="Jenjaroenpun P."/>
            <person name="Wongsurawat T."/>
            <person name="Nookeaw I."/>
            <person name="Cheawchanlertfa P."/>
            <person name="Kosugi A."/>
            <person name="Cheevadhanarak S."/>
            <person name="Ratanakhanokchai K."/>
        </authorList>
    </citation>
    <scope>NUCLEOTIDE SEQUENCE [LARGE SCALE GENOMIC DNA]</scope>
    <source>
        <strain evidence="2 3">CT4</strain>
    </source>
</reference>